<evidence type="ECO:0000313" key="6">
    <source>
        <dbReference type="Proteomes" id="UP000249390"/>
    </source>
</evidence>
<evidence type="ECO:0000256" key="1">
    <source>
        <dbReference type="ARBA" id="ARBA00007166"/>
    </source>
</evidence>
<reference evidence="5 6" key="1">
    <citation type="submission" date="2018-06" db="EMBL/GenBank/DDBJ databases">
        <title>The Genome of Cuscuta australis (Dodder) Provides Insight into the Evolution of Plant Parasitism.</title>
        <authorList>
            <person name="Liu H."/>
        </authorList>
    </citation>
    <scope>NUCLEOTIDE SEQUENCE [LARGE SCALE GENOMIC DNA]</scope>
    <source>
        <strain evidence="6">cv. Yunnan</strain>
        <tissue evidence="5">Vines</tissue>
    </source>
</reference>
<dbReference type="SUPFAM" id="SSF54626">
    <property type="entry name" value="Chalcone isomerase"/>
    <property type="match status" value="1"/>
</dbReference>
<sequence length="288" mass="30982">MAAVASMPASFWASSPSVPTKSRTTFSNVKSRLSLPLNKSHSFSNFFPTFPSRFSLRSSGFSLTSPISTSSSSGNADYRQEPATKVKFQTSLSIPGCSESLSLVGTGYREKVFALIGVKVYAVGLHVNESIFGKLDAWRGRSAAEMMKDSFLFETIFKVPMEKSISIVLVRDVDGKTFWDSLNEAISPRIKSPSPDDETTLSTFRSILGGRPLKKGTSIVLAWMNSTQMLVCVSSSSDATTPSSVDAKIESANVTSALFDVFLGSNAISPSLKASVTNGLEVALKQRP</sequence>
<dbReference type="GO" id="GO:0009570">
    <property type="term" value="C:chloroplast stroma"/>
    <property type="evidence" value="ECO:0007669"/>
    <property type="project" value="TreeGrafter"/>
</dbReference>
<dbReference type="Pfam" id="PF02431">
    <property type="entry name" value="Chalcone"/>
    <property type="match status" value="1"/>
</dbReference>
<organism evidence="5 6">
    <name type="scientific">Cuscuta australis</name>
    <dbReference type="NCBI Taxonomy" id="267555"/>
    <lineage>
        <taxon>Eukaryota</taxon>
        <taxon>Viridiplantae</taxon>
        <taxon>Streptophyta</taxon>
        <taxon>Embryophyta</taxon>
        <taxon>Tracheophyta</taxon>
        <taxon>Spermatophyta</taxon>
        <taxon>Magnoliopsida</taxon>
        <taxon>eudicotyledons</taxon>
        <taxon>Gunneridae</taxon>
        <taxon>Pentapetalae</taxon>
        <taxon>asterids</taxon>
        <taxon>lamiids</taxon>
        <taxon>Solanales</taxon>
        <taxon>Convolvulaceae</taxon>
        <taxon>Cuscuteae</taxon>
        <taxon>Cuscuta</taxon>
        <taxon>Cuscuta subgen. Grammica</taxon>
        <taxon>Cuscuta sect. Cleistogrammica</taxon>
    </lineage>
</organism>
<evidence type="ECO:0000259" key="4">
    <source>
        <dbReference type="Pfam" id="PF02431"/>
    </source>
</evidence>
<dbReference type="InterPro" id="IPR016088">
    <property type="entry name" value="Chalcone_isomerase_3-sand"/>
</dbReference>
<feature type="region of interest" description="Disordered" evidence="3">
    <location>
        <begin position="1"/>
        <end position="21"/>
    </location>
</feature>
<proteinExistence type="inferred from homology"/>
<protein>
    <recommendedName>
        <fullName evidence="2">Chalcone-flavonone isomerase family protein</fullName>
    </recommendedName>
</protein>
<dbReference type="AlphaFoldDB" id="A0A328DXE1"/>
<dbReference type="EMBL" id="NQVE01000093">
    <property type="protein sequence ID" value="RAL49069.1"/>
    <property type="molecule type" value="Genomic_DNA"/>
</dbReference>
<keyword evidence="6" id="KW-1185">Reference proteome</keyword>
<feature type="domain" description="Chalcone isomerase" evidence="4">
    <location>
        <begin position="85"/>
        <end position="280"/>
    </location>
</feature>
<dbReference type="InterPro" id="IPR016089">
    <property type="entry name" value="Chalcone_isomerase_bundle_sf"/>
</dbReference>
<dbReference type="PANTHER" id="PTHR47698">
    <property type="entry name" value="FATTY-ACID-BINDING PROTEIN 3, CHLOROPLASTIC"/>
    <property type="match status" value="1"/>
</dbReference>
<comment type="similarity">
    <text evidence="1 2">Belongs to the chalcone isomerase family.</text>
</comment>
<dbReference type="GO" id="GO:0006631">
    <property type="term" value="P:fatty acid metabolic process"/>
    <property type="evidence" value="ECO:0007669"/>
    <property type="project" value="TreeGrafter"/>
</dbReference>
<accession>A0A328DXE1</accession>
<dbReference type="GO" id="GO:0005504">
    <property type="term" value="F:fatty acid binding"/>
    <property type="evidence" value="ECO:0007669"/>
    <property type="project" value="TreeGrafter"/>
</dbReference>
<gene>
    <name evidence="5" type="ORF">DM860_015060</name>
</gene>
<dbReference type="PANTHER" id="PTHR47698:SF2">
    <property type="entry name" value="FATTY-ACID-BINDING PROTEIN 3, CHLOROPLASTIC"/>
    <property type="match status" value="1"/>
</dbReference>
<dbReference type="InterPro" id="IPR016087">
    <property type="entry name" value="Chalcone_isomerase"/>
</dbReference>
<evidence type="ECO:0000256" key="3">
    <source>
        <dbReference type="SAM" id="MobiDB-lite"/>
    </source>
</evidence>
<dbReference type="Gene3D" id="3.50.70.10">
    <property type="match status" value="1"/>
</dbReference>
<feature type="compositionally biased region" description="Polar residues" evidence="3">
    <location>
        <begin position="12"/>
        <end position="21"/>
    </location>
</feature>
<dbReference type="InterPro" id="IPR036298">
    <property type="entry name" value="Chalcone_isomerase_sf"/>
</dbReference>
<dbReference type="Gene3D" id="1.10.890.20">
    <property type="match status" value="1"/>
</dbReference>
<evidence type="ECO:0000256" key="2">
    <source>
        <dbReference type="RuleBase" id="RU361158"/>
    </source>
</evidence>
<name>A0A328DXE1_9ASTE</name>
<dbReference type="GO" id="GO:0016872">
    <property type="term" value="F:intramolecular lyase activity"/>
    <property type="evidence" value="ECO:0007669"/>
    <property type="project" value="InterPro"/>
</dbReference>
<comment type="caution">
    <text evidence="5">The sequence shown here is derived from an EMBL/GenBank/DDBJ whole genome shotgun (WGS) entry which is preliminary data.</text>
</comment>
<dbReference type="Proteomes" id="UP000249390">
    <property type="component" value="Unassembled WGS sequence"/>
</dbReference>
<evidence type="ECO:0000313" key="5">
    <source>
        <dbReference type="EMBL" id="RAL49069.1"/>
    </source>
</evidence>